<protein>
    <recommendedName>
        <fullName evidence="3">BTB domain-containing protein</fullName>
    </recommendedName>
</protein>
<dbReference type="AlphaFoldDB" id="A0AA38JTZ8"/>
<reference evidence="1" key="2">
    <citation type="journal article" date="2023" name="Proc. Natl. Acad. Sci. U.S.A.">
        <title>A global phylogenomic analysis of the shiitake genus Lentinula.</title>
        <authorList>
            <person name="Sierra-Patev S."/>
            <person name="Min B."/>
            <person name="Naranjo-Ortiz M."/>
            <person name="Looney B."/>
            <person name="Konkel Z."/>
            <person name="Slot J.C."/>
            <person name="Sakamoto Y."/>
            <person name="Steenwyk J.L."/>
            <person name="Rokas A."/>
            <person name="Carro J."/>
            <person name="Camarero S."/>
            <person name="Ferreira P."/>
            <person name="Molpeceres G."/>
            <person name="Ruiz-Duenas F.J."/>
            <person name="Serrano A."/>
            <person name="Henrissat B."/>
            <person name="Drula E."/>
            <person name="Hughes K.W."/>
            <person name="Mata J.L."/>
            <person name="Ishikawa N.K."/>
            <person name="Vargas-Isla R."/>
            <person name="Ushijima S."/>
            <person name="Smith C.A."/>
            <person name="Donoghue J."/>
            <person name="Ahrendt S."/>
            <person name="Andreopoulos W."/>
            <person name="He G."/>
            <person name="LaButti K."/>
            <person name="Lipzen A."/>
            <person name="Ng V."/>
            <person name="Riley R."/>
            <person name="Sandor L."/>
            <person name="Barry K."/>
            <person name="Martinez A.T."/>
            <person name="Xiao Y."/>
            <person name="Gibbons J.G."/>
            <person name="Terashima K."/>
            <person name="Grigoriev I.V."/>
            <person name="Hibbett D."/>
        </authorList>
    </citation>
    <scope>NUCLEOTIDE SEQUENCE</scope>
    <source>
        <strain evidence="1">ET3784</strain>
    </source>
</reference>
<proteinExistence type="predicted"/>
<evidence type="ECO:0008006" key="3">
    <source>
        <dbReference type="Google" id="ProtNLM"/>
    </source>
</evidence>
<comment type="caution">
    <text evidence="1">The sequence shown here is derived from an EMBL/GenBank/DDBJ whole genome shotgun (WGS) entry which is preliminary data.</text>
</comment>
<evidence type="ECO:0000313" key="2">
    <source>
        <dbReference type="Proteomes" id="UP001176059"/>
    </source>
</evidence>
<dbReference type="EMBL" id="JANVFO010000009">
    <property type="protein sequence ID" value="KAJ3735516.1"/>
    <property type="molecule type" value="Genomic_DNA"/>
</dbReference>
<sequence>MHPNTEVSIMSTPECKYCPLTVDVVVQSSNGDRFGAHSKNLEFFTDAFPVTGSTLPPQNGEVVELSESSEIIHFMLAFTHNLPPPNVTSLELGTLLVLGEAMKKYGMYLASEYVTAEINRRIPDEPLKILAYKAKVSDFSLIDETARRTMKLLLQHVLSELDPSAFRIWVRLSFQSKD</sequence>
<gene>
    <name evidence="1" type="ORF">DFJ43DRAFT_869604</name>
</gene>
<reference evidence="1" key="1">
    <citation type="submission" date="2022-08" db="EMBL/GenBank/DDBJ databases">
        <authorList>
            <consortium name="DOE Joint Genome Institute"/>
            <person name="Min B."/>
            <person name="Sierra-Patev S."/>
            <person name="Naranjo-Ortiz M."/>
            <person name="Looney B."/>
            <person name="Konkel Z."/>
            <person name="Slot J.C."/>
            <person name="Sakamoto Y."/>
            <person name="Steenwyk J.L."/>
            <person name="Rokas A."/>
            <person name="Carro J."/>
            <person name="Camarero S."/>
            <person name="Ferreira P."/>
            <person name="Molpeceres G."/>
            <person name="Ruiz-duenas F.J."/>
            <person name="Serrano A."/>
            <person name="Henrissat B."/>
            <person name="Drula E."/>
            <person name="Hughes K.W."/>
            <person name="Mata J.L."/>
            <person name="Ishikawa N.K."/>
            <person name="Vargas-Isla R."/>
            <person name="Ushijima S."/>
            <person name="Smith C.A."/>
            <person name="Ahrendt S."/>
            <person name="Andreopoulos W."/>
            <person name="He G."/>
            <person name="LaButti K."/>
            <person name="Lipzen A."/>
            <person name="Ng V."/>
            <person name="Riley R."/>
            <person name="Sandor L."/>
            <person name="Barry K."/>
            <person name="Martinez A.T."/>
            <person name="Xiao Y."/>
            <person name="Gibbons J.G."/>
            <person name="Terashima K."/>
            <person name="Hibbett D.S."/>
            <person name="Grigoriev I.V."/>
        </authorList>
    </citation>
    <scope>NUCLEOTIDE SEQUENCE</scope>
    <source>
        <strain evidence="1">ET3784</strain>
    </source>
</reference>
<name>A0AA38JTZ8_9AGAR</name>
<accession>A0AA38JTZ8</accession>
<organism evidence="1 2">
    <name type="scientific">Lentinula guzmanii</name>
    <dbReference type="NCBI Taxonomy" id="2804957"/>
    <lineage>
        <taxon>Eukaryota</taxon>
        <taxon>Fungi</taxon>
        <taxon>Dikarya</taxon>
        <taxon>Basidiomycota</taxon>
        <taxon>Agaricomycotina</taxon>
        <taxon>Agaricomycetes</taxon>
        <taxon>Agaricomycetidae</taxon>
        <taxon>Agaricales</taxon>
        <taxon>Marasmiineae</taxon>
        <taxon>Omphalotaceae</taxon>
        <taxon>Lentinula</taxon>
    </lineage>
</organism>
<dbReference type="Proteomes" id="UP001176059">
    <property type="component" value="Unassembled WGS sequence"/>
</dbReference>
<keyword evidence="2" id="KW-1185">Reference proteome</keyword>
<evidence type="ECO:0000313" key="1">
    <source>
        <dbReference type="EMBL" id="KAJ3735516.1"/>
    </source>
</evidence>